<proteinExistence type="predicted"/>
<comment type="caution">
    <text evidence="1">The sequence shown here is derived from an EMBL/GenBank/DDBJ whole genome shotgun (WGS) entry which is preliminary data.</text>
</comment>
<sequence length="48" mass="5419">MVKKLALFLQNSFQSAKQGVNSDHTYTDNKPIAEKLENASCKHRSNLI</sequence>
<keyword evidence="2" id="KW-1185">Reference proteome</keyword>
<evidence type="ECO:0000313" key="2">
    <source>
        <dbReference type="Proteomes" id="UP000006251"/>
    </source>
</evidence>
<dbReference type="AlphaFoldDB" id="K6ZEZ0"/>
<reference evidence="2" key="1">
    <citation type="journal article" date="2014" name="Environ. Microbiol.">
        <title>Comparative genomics of the marine bacterial genus Glaciecola reveals the high degree of genomic diversity and genomic characteristic for cold adaptation.</title>
        <authorList>
            <person name="Qin Q.L."/>
            <person name="Xie B.B."/>
            <person name="Yu Y."/>
            <person name="Shu Y.L."/>
            <person name="Rong J.C."/>
            <person name="Zhang Y.J."/>
            <person name="Zhao D.L."/>
            <person name="Chen X.L."/>
            <person name="Zhang X.Y."/>
            <person name="Chen B."/>
            <person name="Zhou B.C."/>
            <person name="Zhang Y.Z."/>
        </authorList>
    </citation>
    <scope>NUCLEOTIDE SEQUENCE [LARGE SCALE GENOMIC DNA]</scope>
    <source>
        <strain evidence="2">ACAM 615</strain>
    </source>
</reference>
<organism evidence="1 2">
    <name type="scientific">Brumicola pallidula DSM 14239 = ACAM 615</name>
    <dbReference type="NCBI Taxonomy" id="1121922"/>
    <lineage>
        <taxon>Bacteria</taxon>
        <taxon>Pseudomonadati</taxon>
        <taxon>Pseudomonadota</taxon>
        <taxon>Gammaproteobacteria</taxon>
        <taxon>Alteromonadales</taxon>
        <taxon>Alteromonadaceae</taxon>
        <taxon>Brumicola</taxon>
    </lineage>
</organism>
<dbReference type="EMBL" id="BAEQ01000013">
    <property type="protein sequence ID" value="GAC27493.1"/>
    <property type="molecule type" value="Genomic_DNA"/>
</dbReference>
<dbReference type="Proteomes" id="UP000006251">
    <property type="component" value="Unassembled WGS sequence"/>
</dbReference>
<evidence type="ECO:0000313" key="1">
    <source>
        <dbReference type="EMBL" id="GAC27493.1"/>
    </source>
</evidence>
<protein>
    <submittedName>
        <fullName evidence="1">Uncharacterized protein</fullName>
    </submittedName>
</protein>
<accession>K6ZEZ0</accession>
<name>K6ZEZ0_9ALTE</name>
<gene>
    <name evidence="1" type="ORF">GPAL_0613</name>
</gene>